<dbReference type="EMBL" id="MHCJ01000003">
    <property type="protein sequence ID" value="OGY18167.1"/>
    <property type="molecule type" value="Genomic_DNA"/>
</dbReference>
<organism evidence="1 2">
    <name type="scientific">Candidatus Chisholmbacteria bacterium RIFCSPHIGHO2_01_FULL_52_32</name>
    <dbReference type="NCBI Taxonomy" id="1797591"/>
    <lineage>
        <taxon>Bacteria</taxon>
        <taxon>Candidatus Chisholmiibacteriota</taxon>
    </lineage>
</organism>
<accession>A0A1G1VSI3</accession>
<comment type="caution">
    <text evidence="1">The sequence shown here is derived from an EMBL/GenBank/DDBJ whole genome shotgun (WGS) entry which is preliminary data.</text>
</comment>
<dbReference type="AlphaFoldDB" id="A0A1G1VSI3"/>
<gene>
    <name evidence="1" type="ORF">A2786_01465</name>
</gene>
<evidence type="ECO:0008006" key="3">
    <source>
        <dbReference type="Google" id="ProtNLM"/>
    </source>
</evidence>
<evidence type="ECO:0000313" key="1">
    <source>
        <dbReference type="EMBL" id="OGY18167.1"/>
    </source>
</evidence>
<dbReference type="Proteomes" id="UP000179233">
    <property type="component" value="Unassembled WGS sequence"/>
</dbReference>
<evidence type="ECO:0000313" key="2">
    <source>
        <dbReference type="Proteomes" id="UP000179233"/>
    </source>
</evidence>
<protein>
    <recommendedName>
        <fullName evidence="3">Diacylglycerol glucosyltransferase N-terminal domain-containing protein</fullName>
    </recommendedName>
</protein>
<proteinExistence type="predicted"/>
<name>A0A1G1VSI3_9BACT</name>
<sequence>MEKGRFSDFFAREDVMVVLTSSPAGLGHVRVTEALRGGLEEGVRVEVLGLEDQSAQGLHRAASRNVILRAVMEFVQNNPLVEESFSELYRERLRRKGKEAYHRLVELVKRRRPKPKVLLIVSTHFGLGYQIAAIKNRLAEEFKLCVVLAVVVTDDSPQKVWGVVGADFLFVPSLTTKESLERYMMRITRIVPEVFVVPYPVSADFCQPLTNKAFADRKLQVNPRFKEPMKIMIPISGAAVQLNYIEEMITTLEKERIADITVVSRESDYTKRFLSWCGERKSVRVVAEIQDRDVVAGYEKEYANSVFGVEITKPSEQAFKALITPKQRGGVILLFSNPVGRQENDNLAFLVRHDLLPSPADREVLGRYLSTGERRLIDAAFLERAQHWRGLLLPSSGRDAGRAILKLRQCGVLSAMLDFSGYMDHPELRSDGVRRIWKKLATRVGEKCGIASS</sequence>
<reference evidence="1 2" key="1">
    <citation type="journal article" date="2016" name="Nat. Commun.">
        <title>Thousands of microbial genomes shed light on interconnected biogeochemical processes in an aquifer system.</title>
        <authorList>
            <person name="Anantharaman K."/>
            <person name="Brown C.T."/>
            <person name="Hug L.A."/>
            <person name="Sharon I."/>
            <person name="Castelle C.J."/>
            <person name="Probst A.J."/>
            <person name="Thomas B.C."/>
            <person name="Singh A."/>
            <person name="Wilkins M.J."/>
            <person name="Karaoz U."/>
            <person name="Brodie E.L."/>
            <person name="Williams K.H."/>
            <person name="Hubbard S.S."/>
            <person name="Banfield J.F."/>
        </authorList>
    </citation>
    <scope>NUCLEOTIDE SEQUENCE [LARGE SCALE GENOMIC DNA]</scope>
</reference>